<organism evidence="1 2">
    <name type="scientific">Cordylochernes scorpioides</name>
    <dbReference type="NCBI Taxonomy" id="51811"/>
    <lineage>
        <taxon>Eukaryota</taxon>
        <taxon>Metazoa</taxon>
        <taxon>Ecdysozoa</taxon>
        <taxon>Arthropoda</taxon>
        <taxon>Chelicerata</taxon>
        <taxon>Arachnida</taxon>
        <taxon>Pseudoscorpiones</taxon>
        <taxon>Cheliferoidea</taxon>
        <taxon>Chernetidae</taxon>
        <taxon>Cordylochernes</taxon>
    </lineage>
</organism>
<sequence length="131" mass="14937">MEHIIRYDDLDKIDLHIGGMKINNLHYTNDTILLAENKECLNDIIGEDKEEKLRAIGAYFKKEKKCPMRDSIPGRSGGKPTRHWYFLSSLESGRVGLSEKKEEKEFTSLKCGNGKGYSEGNEQIKGQMLQS</sequence>
<gene>
    <name evidence="1" type="ORF">LAZ67_2005568</name>
</gene>
<proteinExistence type="predicted"/>
<name>A0ABY6K7S2_9ARAC</name>
<keyword evidence="2" id="KW-1185">Reference proteome</keyword>
<reference evidence="1 2" key="1">
    <citation type="submission" date="2022-01" db="EMBL/GenBank/DDBJ databases">
        <title>A chromosomal length assembly of Cordylochernes scorpioides.</title>
        <authorList>
            <person name="Zeh D."/>
            <person name="Zeh J."/>
        </authorList>
    </citation>
    <scope>NUCLEOTIDE SEQUENCE [LARGE SCALE GENOMIC DNA]</scope>
    <source>
        <strain evidence="1">IN4F17</strain>
        <tissue evidence="1">Whole Body</tissue>
    </source>
</reference>
<dbReference type="EMBL" id="CP092864">
    <property type="protein sequence ID" value="UYV63770.1"/>
    <property type="molecule type" value="Genomic_DNA"/>
</dbReference>
<protein>
    <recommendedName>
        <fullName evidence="3">Reverse transcriptase</fullName>
    </recommendedName>
</protein>
<accession>A0ABY6K7S2</accession>
<evidence type="ECO:0008006" key="3">
    <source>
        <dbReference type="Google" id="ProtNLM"/>
    </source>
</evidence>
<evidence type="ECO:0000313" key="2">
    <source>
        <dbReference type="Proteomes" id="UP001235939"/>
    </source>
</evidence>
<dbReference type="Proteomes" id="UP001235939">
    <property type="component" value="Chromosome 02"/>
</dbReference>
<evidence type="ECO:0000313" key="1">
    <source>
        <dbReference type="EMBL" id="UYV63770.1"/>
    </source>
</evidence>